<dbReference type="OrthoDB" id="78932at2759"/>
<organism evidence="2 3">
    <name type="scientific">Thraustotheca clavata</name>
    <dbReference type="NCBI Taxonomy" id="74557"/>
    <lineage>
        <taxon>Eukaryota</taxon>
        <taxon>Sar</taxon>
        <taxon>Stramenopiles</taxon>
        <taxon>Oomycota</taxon>
        <taxon>Saprolegniomycetes</taxon>
        <taxon>Saprolegniales</taxon>
        <taxon>Achlyaceae</taxon>
        <taxon>Thraustotheca</taxon>
    </lineage>
</organism>
<dbReference type="EMBL" id="JNBS01002324">
    <property type="protein sequence ID" value="OQR92485.1"/>
    <property type="molecule type" value="Genomic_DNA"/>
</dbReference>
<name>A0A1V9Z394_9STRA</name>
<dbReference type="PANTHER" id="PTHR21520:SF2">
    <property type="entry name" value="GLUTAMATE-RICH PROTEIN 2"/>
    <property type="match status" value="1"/>
</dbReference>
<proteinExistence type="predicted"/>
<reference evidence="2 3" key="1">
    <citation type="journal article" date="2014" name="Genome Biol. Evol.">
        <title>The secreted proteins of Achlya hypogyna and Thraustotheca clavata identify the ancestral oomycete secretome and reveal gene acquisitions by horizontal gene transfer.</title>
        <authorList>
            <person name="Misner I."/>
            <person name="Blouin N."/>
            <person name="Leonard G."/>
            <person name="Richards T.A."/>
            <person name="Lane C.E."/>
        </authorList>
    </citation>
    <scope>NUCLEOTIDE SEQUENCE [LARGE SCALE GENOMIC DNA]</scope>
    <source>
        <strain evidence="2 3">ATCC 34112</strain>
    </source>
</reference>
<evidence type="ECO:0000313" key="3">
    <source>
        <dbReference type="Proteomes" id="UP000243217"/>
    </source>
</evidence>
<dbReference type="PANTHER" id="PTHR21520">
    <property type="entry name" value="GLUTAMATE-RICH PROTEIN 2"/>
    <property type="match status" value="1"/>
</dbReference>
<comment type="caution">
    <text evidence="2">The sequence shown here is derived from an EMBL/GenBank/DDBJ whole genome shotgun (WGS) entry which is preliminary data.</text>
</comment>
<accession>A0A1V9Z394</accession>
<evidence type="ECO:0000256" key="1">
    <source>
        <dbReference type="SAM" id="MobiDB-lite"/>
    </source>
</evidence>
<dbReference type="AlphaFoldDB" id="A0A1V9Z394"/>
<feature type="region of interest" description="Disordered" evidence="1">
    <location>
        <begin position="92"/>
        <end position="134"/>
    </location>
</feature>
<dbReference type="InterPro" id="IPR026703">
    <property type="entry name" value="ERICH2"/>
</dbReference>
<protein>
    <submittedName>
        <fullName evidence="2">Uncharacterized protein</fullName>
    </submittedName>
</protein>
<gene>
    <name evidence="2" type="ORF">THRCLA_22384</name>
</gene>
<evidence type="ECO:0000313" key="2">
    <source>
        <dbReference type="EMBL" id="OQR92485.1"/>
    </source>
</evidence>
<sequence>MDLLMEKARRGSTDPADVREADIVDKVLLDEVDGAWAIGKAPIELITTFLRLLEDEETEDALNVVQQILSHEPDNTLIKKLHTALQLKLVVEAAEAQGHESSESSEDDTDEEEDDESDIEEDEALEAEAKDVEL</sequence>
<keyword evidence="3" id="KW-1185">Reference proteome</keyword>
<dbReference type="Proteomes" id="UP000243217">
    <property type="component" value="Unassembled WGS sequence"/>
</dbReference>
<feature type="compositionally biased region" description="Acidic residues" evidence="1">
    <location>
        <begin position="103"/>
        <end position="126"/>
    </location>
</feature>